<accession>A0A9N8HDQ3</accession>
<keyword evidence="4" id="KW-1185">Reference proteome</keyword>
<dbReference type="OrthoDB" id="55920at2759"/>
<feature type="signal peptide" evidence="2">
    <location>
        <begin position="1"/>
        <end position="27"/>
    </location>
</feature>
<evidence type="ECO:0000256" key="1">
    <source>
        <dbReference type="SAM" id="MobiDB-lite"/>
    </source>
</evidence>
<evidence type="ECO:0000313" key="4">
    <source>
        <dbReference type="Proteomes" id="UP001153069"/>
    </source>
</evidence>
<evidence type="ECO:0000256" key="2">
    <source>
        <dbReference type="SAM" id="SignalP"/>
    </source>
</evidence>
<feature type="region of interest" description="Disordered" evidence="1">
    <location>
        <begin position="172"/>
        <end position="217"/>
    </location>
</feature>
<protein>
    <submittedName>
        <fullName evidence="3">Uncharacterized protein</fullName>
    </submittedName>
</protein>
<dbReference type="AlphaFoldDB" id="A0A9N8HDQ3"/>
<name>A0A9N8HDQ3_9STRA</name>
<keyword evidence="2" id="KW-0732">Signal</keyword>
<feature type="compositionally biased region" description="Low complexity" evidence="1">
    <location>
        <begin position="186"/>
        <end position="207"/>
    </location>
</feature>
<comment type="caution">
    <text evidence="3">The sequence shown here is derived from an EMBL/GenBank/DDBJ whole genome shotgun (WGS) entry which is preliminary data.</text>
</comment>
<proteinExistence type="predicted"/>
<feature type="compositionally biased region" description="Gly residues" evidence="1">
    <location>
        <begin position="208"/>
        <end position="217"/>
    </location>
</feature>
<evidence type="ECO:0000313" key="3">
    <source>
        <dbReference type="EMBL" id="CAB9511193.1"/>
    </source>
</evidence>
<dbReference type="EMBL" id="CAICTM010000471">
    <property type="protein sequence ID" value="CAB9511193.1"/>
    <property type="molecule type" value="Genomic_DNA"/>
</dbReference>
<gene>
    <name evidence="3" type="ORF">SEMRO_472_G150010.1</name>
</gene>
<sequence length="236" mass="24617">MIMQKGRRSILGVSVIFALATATLTQAFCLLCGEEGVDGLERPDFKVDQWGKTCSQLMLELALQYDEGDVGCDDSVDSFGAMCCDEEEPDPIQQTPTSAPVYTGPMGDYPPCPICYNGNYPGNPAMVINILGIGADSCRMYYHYGERGLIRTELCDTLQSFAFDPCGCDKTAPPSSQSGPLPPAAAPAAGTPSRTLPPAASPTASSPTGGGSDTGGSDAGDALLALLQFILSLLQG</sequence>
<reference evidence="3" key="1">
    <citation type="submission" date="2020-06" db="EMBL/GenBank/DDBJ databases">
        <authorList>
            <consortium name="Plant Systems Biology data submission"/>
        </authorList>
    </citation>
    <scope>NUCLEOTIDE SEQUENCE</scope>
    <source>
        <strain evidence="3">D6</strain>
    </source>
</reference>
<organism evidence="3 4">
    <name type="scientific">Seminavis robusta</name>
    <dbReference type="NCBI Taxonomy" id="568900"/>
    <lineage>
        <taxon>Eukaryota</taxon>
        <taxon>Sar</taxon>
        <taxon>Stramenopiles</taxon>
        <taxon>Ochrophyta</taxon>
        <taxon>Bacillariophyta</taxon>
        <taxon>Bacillariophyceae</taxon>
        <taxon>Bacillariophycidae</taxon>
        <taxon>Naviculales</taxon>
        <taxon>Naviculaceae</taxon>
        <taxon>Seminavis</taxon>
    </lineage>
</organism>
<feature type="chain" id="PRO_5040367019" evidence="2">
    <location>
        <begin position="28"/>
        <end position="236"/>
    </location>
</feature>
<dbReference type="Proteomes" id="UP001153069">
    <property type="component" value="Unassembled WGS sequence"/>
</dbReference>